<dbReference type="Proteomes" id="UP000324611">
    <property type="component" value="Unassembled WGS sequence"/>
</dbReference>
<keyword evidence="3" id="KW-1185">Reference proteome</keyword>
<reference evidence="2 3" key="2">
    <citation type="submission" date="2019-09" db="EMBL/GenBank/DDBJ databases">
        <authorList>
            <person name="Jin C."/>
        </authorList>
    </citation>
    <scope>NUCLEOTIDE SEQUENCE [LARGE SCALE GENOMIC DNA]</scope>
    <source>
        <strain evidence="2 3">BN140078</strain>
    </source>
</reference>
<keyword evidence="1" id="KW-0732">Signal</keyword>
<evidence type="ECO:0000313" key="3">
    <source>
        <dbReference type="Proteomes" id="UP000324611"/>
    </source>
</evidence>
<comment type="caution">
    <text evidence="2">The sequence shown here is derived from an EMBL/GenBank/DDBJ whole genome shotgun (WGS) entry which is preliminary data.</text>
</comment>
<protein>
    <recommendedName>
        <fullName evidence="4">Arabinogalactan endo-beta-1,4-galactanase</fullName>
    </recommendedName>
</protein>
<dbReference type="AlphaFoldDB" id="A0A5B2W4R5"/>
<feature type="signal peptide" evidence="1">
    <location>
        <begin position="1"/>
        <end position="18"/>
    </location>
</feature>
<accession>A0A5B2W4R5</accession>
<feature type="chain" id="PRO_5022675979" description="Arabinogalactan endo-beta-1,4-galactanase" evidence="1">
    <location>
        <begin position="19"/>
        <end position="375"/>
    </location>
</feature>
<dbReference type="RefSeq" id="WP_149837090.1">
    <property type="nucleotide sequence ID" value="NZ_VUOC01000001.1"/>
</dbReference>
<sequence length="375" mass="42449">MRKFVYLCRLLALVLCLAACDKQDEQDSSLATRAFYMGVTPWPADFTAQAAVDAYRFVNDHCDLISHHFDEGIPYEAVLKGLTLPEAFLKDVAFRKTSTPPGKTVLLSVAPLNSTRHEKAAYYAQEAPAKTVISHWNALAFNDPQMVDAYVNYVSFLIEQLEPSFVNYGVESNEMSWAPDKFAQYKDFLAKVYTRLKNRYPAIPFFVSFIVNDSPQSMAYASELLASTDYVALSAYPYIFAKSSAGGNTDPALLPSDYFTRYINLAPNKPWGFAETGYAAENLSIPALSIQRQGTAVWQQQYLDKICQLCQDKGADFVVWFCHQDYNAGNARLRSTGVYQDIFGLWQDTGLKDETAKERPAYQVWLQWMQKARKR</sequence>
<gene>
    <name evidence="2" type="ORF">F0L74_07030</name>
</gene>
<evidence type="ECO:0000256" key="1">
    <source>
        <dbReference type="SAM" id="SignalP"/>
    </source>
</evidence>
<dbReference type="SUPFAM" id="SSF51445">
    <property type="entry name" value="(Trans)glycosidases"/>
    <property type="match status" value="1"/>
</dbReference>
<dbReference type="Gene3D" id="3.20.20.80">
    <property type="entry name" value="Glycosidases"/>
    <property type="match status" value="1"/>
</dbReference>
<dbReference type="EMBL" id="VUOC01000001">
    <property type="protein sequence ID" value="KAA2245700.1"/>
    <property type="molecule type" value="Genomic_DNA"/>
</dbReference>
<reference evidence="2 3" key="1">
    <citation type="submission" date="2019-09" db="EMBL/GenBank/DDBJ databases">
        <title>Chitinophaga ginsengihumi sp. nov., isolated from soil of ginseng rhizosphere.</title>
        <authorList>
            <person name="Lee J."/>
        </authorList>
    </citation>
    <scope>NUCLEOTIDE SEQUENCE [LARGE SCALE GENOMIC DNA]</scope>
    <source>
        <strain evidence="2 3">BN140078</strain>
    </source>
</reference>
<evidence type="ECO:0008006" key="4">
    <source>
        <dbReference type="Google" id="ProtNLM"/>
    </source>
</evidence>
<organism evidence="2 3">
    <name type="scientific">Chitinophaga agrisoli</name>
    <dbReference type="NCBI Taxonomy" id="2607653"/>
    <lineage>
        <taxon>Bacteria</taxon>
        <taxon>Pseudomonadati</taxon>
        <taxon>Bacteroidota</taxon>
        <taxon>Chitinophagia</taxon>
        <taxon>Chitinophagales</taxon>
        <taxon>Chitinophagaceae</taxon>
        <taxon>Chitinophaga</taxon>
    </lineage>
</organism>
<dbReference type="InterPro" id="IPR017853">
    <property type="entry name" value="GH"/>
</dbReference>
<evidence type="ECO:0000313" key="2">
    <source>
        <dbReference type="EMBL" id="KAA2245700.1"/>
    </source>
</evidence>
<name>A0A5B2W4R5_9BACT</name>
<proteinExistence type="predicted"/>